<feature type="compositionally biased region" description="Basic and acidic residues" evidence="1">
    <location>
        <begin position="94"/>
        <end position="105"/>
    </location>
</feature>
<feature type="compositionally biased region" description="Basic and acidic residues" evidence="1">
    <location>
        <begin position="60"/>
        <end position="79"/>
    </location>
</feature>
<dbReference type="AlphaFoldDB" id="W5SFW4"/>
<name>W5SFW4_9SPIR</name>
<proteinExistence type="predicted"/>
<protein>
    <submittedName>
        <fullName evidence="2">Uncharacterized protein</fullName>
    </submittedName>
</protein>
<evidence type="ECO:0000256" key="1">
    <source>
        <dbReference type="SAM" id="MobiDB-lite"/>
    </source>
</evidence>
<evidence type="ECO:0000313" key="2">
    <source>
        <dbReference type="EMBL" id="AHH05984.1"/>
    </source>
</evidence>
<accession>W5SFW4</accession>
<gene>
    <name evidence="2" type="ORF">BOM_1441</name>
</gene>
<geneLocation type="plasmid" evidence="2">
    <name>unnamed</name>
</geneLocation>
<reference evidence="2" key="1">
    <citation type="submission" date="2013-02" db="EMBL/GenBank/DDBJ databases">
        <title>Comparative genomics of Borrelia species.</title>
        <authorList>
            <person name="Schwan T.G."/>
            <person name="Raffel S.J."/>
            <person name="Porcella S.F."/>
        </authorList>
    </citation>
    <scope>NUCLEOTIDE SEQUENCE</scope>
    <source>
        <strain evidence="2">FR64b</strain>
        <plasmid evidence="2">unnamed</plasmid>
    </source>
</reference>
<dbReference type="EMBL" id="CP004251">
    <property type="protein sequence ID" value="AHH05984.1"/>
    <property type="molecule type" value="Genomic_DNA"/>
</dbReference>
<feature type="compositionally biased region" description="Polar residues" evidence="1">
    <location>
        <begin position="115"/>
        <end position="161"/>
    </location>
</feature>
<feature type="region of interest" description="Disordered" evidence="1">
    <location>
        <begin position="45"/>
        <end position="190"/>
    </location>
</feature>
<sequence length="382" mass="43544">MNYYYNAFNLKFLFILFFFSCEFNTQKIPNIDAIKKVANSIINQSPKPSYAPATNSKVQKNLEKNVVDEKKEKLQKDEPNSDNPQLHQPSSDQTQKKESIKKPNEEQLPEEQLPDQNFKSTKNSNKDYNTQSGSLPNKQVSLDKNSNAAKPPSENSISTLATPVVKSIPKPEESQQQKQQQSNPKLKMPINNQESFKEYKIQDTHDASTNGAMMYEVSLGIKDGDITNNSSYYNFNNNWKLFFAKFNNGALFVITNNSYWGTSFRLSSSSNYIKDGPQGIGLDLEQNHLSKFKNAIKNGNEIFEATTYDDMQNDINIKVNKSNGSDYVFLKFEVTNADINSSDSNNEEEEEFDSFNTIKRLLSEKSFAVKKSDFNTFINIIE</sequence>
<dbReference type="HOGENOM" id="CLU_064665_0_0_12"/>
<keyword evidence="2" id="KW-0614">Plasmid</keyword>
<feature type="compositionally biased region" description="Polar residues" evidence="1">
    <location>
        <begin position="81"/>
        <end position="93"/>
    </location>
</feature>
<feature type="compositionally biased region" description="Polar residues" evidence="1">
    <location>
        <begin position="45"/>
        <end position="59"/>
    </location>
</feature>
<organism evidence="2">
    <name type="scientific">Borrelia miyamotoi FR64b</name>
    <dbReference type="NCBI Taxonomy" id="1292392"/>
    <lineage>
        <taxon>Bacteria</taxon>
        <taxon>Pseudomonadati</taxon>
        <taxon>Spirochaetota</taxon>
        <taxon>Spirochaetia</taxon>
        <taxon>Spirochaetales</taxon>
        <taxon>Borreliaceae</taxon>
        <taxon>Borrelia</taxon>
    </lineage>
</organism>